<keyword evidence="2" id="KW-0547">Nucleotide-binding</keyword>
<dbReference type="InterPro" id="IPR027417">
    <property type="entry name" value="P-loop_NTPase"/>
</dbReference>
<accession>X1I6R7</accession>
<evidence type="ECO:0000313" key="5">
    <source>
        <dbReference type="EMBL" id="GAH77407.1"/>
    </source>
</evidence>
<evidence type="ECO:0000256" key="3">
    <source>
        <dbReference type="ARBA" id="ARBA00022840"/>
    </source>
</evidence>
<feature type="non-terminal residue" evidence="5">
    <location>
        <position position="1"/>
    </location>
</feature>
<dbReference type="AlphaFoldDB" id="X1I6R7"/>
<dbReference type="EMBL" id="BARU01041704">
    <property type="protein sequence ID" value="GAH77407.1"/>
    <property type="molecule type" value="Genomic_DNA"/>
</dbReference>
<evidence type="ECO:0000256" key="2">
    <source>
        <dbReference type="ARBA" id="ARBA00022741"/>
    </source>
</evidence>
<dbReference type="GO" id="GO:0005524">
    <property type="term" value="F:ATP binding"/>
    <property type="evidence" value="ECO:0007669"/>
    <property type="project" value="UniProtKB-KW"/>
</dbReference>
<reference evidence="5" key="1">
    <citation type="journal article" date="2014" name="Front. Microbiol.">
        <title>High frequency of phylogenetically diverse reductive dehalogenase-homologous genes in deep subseafloor sedimentary metagenomes.</title>
        <authorList>
            <person name="Kawai M."/>
            <person name="Futagami T."/>
            <person name="Toyoda A."/>
            <person name="Takaki Y."/>
            <person name="Nishi S."/>
            <person name="Hori S."/>
            <person name="Arai W."/>
            <person name="Tsubouchi T."/>
            <person name="Morono Y."/>
            <person name="Uchiyama I."/>
            <person name="Ito T."/>
            <person name="Fujiyama A."/>
            <person name="Inagaki F."/>
            <person name="Takami H."/>
        </authorList>
    </citation>
    <scope>NUCLEOTIDE SEQUENCE</scope>
    <source>
        <strain evidence="5">Expedition CK06-06</strain>
    </source>
</reference>
<dbReference type="InterPro" id="IPR017871">
    <property type="entry name" value="ABC_transporter-like_CS"/>
</dbReference>
<dbReference type="GO" id="GO:0016887">
    <property type="term" value="F:ATP hydrolysis activity"/>
    <property type="evidence" value="ECO:0007669"/>
    <property type="project" value="InterPro"/>
</dbReference>
<dbReference type="PANTHER" id="PTHR42939:SF1">
    <property type="entry name" value="ABC TRANSPORTER ATP-BINDING PROTEIN ALBC-RELATED"/>
    <property type="match status" value="1"/>
</dbReference>
<sequence>DLIRKTSGEAKIFDLDVHSHSIDIRQRTAYIPGDLGLFQEKTARRNLKYLLGLYENHIPIRRIEALAEIFGLELDRKVKELSKGNKQKVGIILALAPEVDLLILDEPTSGLDPLITAEFYKVLRQQQKKTGSTVLLSSHLLGEVEKVAHRVGIIREGTLVEVATLQKLKSMAMKEIKVEFATKEALQNFFSKINSLTVLKNRFI</sequence>
<evidence type="ECO:0000256" key="1">
    <source>
        <dbReference type="ARBA" id="ARBA00022448"/>
    </source>
</evidence>
<comment type="caution">
    <text evidence="5">The sequence shown here is derived from an EMBL/GenBank/DDBJ whole genome shotgun (WGS) entry which is preliminary data.</text>
</comment>
<organism evidence="5">
    <name type="scientific">marine sediment metagenome</name>
    <dbReference type="NCBI Taxonomy" id="412755"/>
    <lineage>
        <taxon>unclassified sequences</taxon>
        <taxon>metagenomes</taxon>
        <taxon>ecological metagenomes</taxon>
    </lineage>
</organism>
<dbReference type="PANTHER" id="PTHR42939">
    <property type="entry name" value="ABC TRANSPORTER ATP-BINDING PROTEIN ALBC-RELATED"/>
    <property type="match status" value="1"/>
</dbReference>
<evidence type="ECO:0000259" key="4">
    <source>
        <dbReference type="Pfam" id="PF13304"/>
    </source>
</evidence>
<gene>
    <name evidence="5" type="ORF">S03H2_64238</name>
</gene>
<proteinExistence type="predicted"/>
<dbReference type="SUPFAM" id="SSF52540">
    <property type="entry name" value="P-loop containing nucleoside triphosphate hydrolases"/>
    <property type="match status" value="1"/>
</dbReference>
<name>X1I6R7_9ZZZZ</name>
<dbReference type="InterPro" id="IPR003959">
    <property type="entry name" value="ATPase_AAA_core"/>
</dbReference>
<keyword evidence="3" id="KW-0067">ATP-binding</keyword>
<keyword evidence="1" id="KW-0813">Transport</keyword>
<dbReference type="PROSITE" id="PS00211">
    <property type="entry name" value="ABC_TRANSPORTER_1"/>
    <property type="match status" value="1"/>
</dbReference>
<dbReference type="Gene3D" id="3.40.50.300">
    <property type="entry name" value="P-loop containing nucleotide triphosphate hydrolases"/>
    <property type="match status" value="1"/>
</dbReference>
<dbReference type="Pfam" id="PF13304">
    <property type="entry name" value="AAA_21"/>
    <property type="match status" value="1"/>
</dbReference>
<dbReference type="InterPro" id="IPR051782">
    <property type="entry name" value="ABC_Transporter_VariousFunc"/>
</dbReference>
<feature type="domain" description="ATPase AAA-type core" evidence="4">
    <location>
        <begin position="37"/>
        <end position="142"/>
    </location>
</feature>
<protein>
    <recommendedName>
        <fullName evidence="4">ATPase AAA-type core domain-containing protein</fullName>
    </recommendedName>
</protein>